<feature type="domain" description="NAD(P)-binding" evidence="2">
    <location>
        <begin position="12"/>
        <end position="225"/>
    </location>
</feature>
<dbReference type="SUPFAM" id="SSF51735">
    <property type="entry name" value="NAD(P)-binding Rossmann-fold domains"/>
    <property type="match status" value="1"/>
</dbReference>
<accession>A0A086TD74</accession>
<dbReference type="InterPro" id="IPR036291">
    <property type="entry name" value="NAD(P)-bd_dom_sf"/>
</dbReference>
<sequence>MPSNTQTVVFIGASTGIGLAALKVTLAAGHQCIALCRTPSTLTGKLPLANNPNLTVVPGNAHDVAALTGCLRKEDGTLVDTIVTTIGGKFVASKMSLDDPSVCSKGMSALLEALSQLRRLGATGRPLIVCCSGVGLSTFGRDFPLSLWPVYRALLTVPLDDKIIMEASLTESGEDFALIRPSLLLDGESDRKIRVGIEHPKTGRESTVTGYTISREDAGRWAAENLILKRDPKYVNKCLTVTY</sequence>
<dbReference type="HOGENOM" id="CLU_066707_0_0_1"/>
<keyword evidence="4" id="KW-1185">Reference proteome</keyword>
<dbReference type="GO" id="GO:0004074">
    <property type="term" value="F:biliverdin reductase [NAD(P)H] activity"/>
    <property type="evidence" value="ECO:0007669"/>
    <property type="project" value="TreeGrafter"/>
</dbReference>
<dbReference type="PANTHER" id="PTHR43355:SF2">
    <property type="entry name" value="FLAVIN REDUCTASE (NADPH)"/>
    <property type="match status" value="1"/>
</dbReference>
<reference evidence="4" key="1">
    <citation type="journal article" date="2014" name="Genome Announc.">
        <title>Genome sequence and annotation of Acremonium chrysogenum, producer of the beta-lactam antibiotic cephalosporin C.</title>
        <authorList>
            <person name="Terfehr D."/>
            <person name="Dahlmann T.A."/>
            <person name="Specht T."/>
            <person name="Zadra I."/>
            <person name="Kuernsteiner H."/>
            <person name="Kueck U."/>
        </authorList>
    </citation>
    <scope>NUCLEOTIDE SEQUENCE [LARGE SCALE GENOMIC DNA]</scope>
    <source>
        <strain evidence="4">ATCC 11550 / CBS 779.69 / DSM 880 / IAM 14645 / JCM 23072 / IMI 49137</strain>
    </source>
</reference>
<dbReference type="Pfam" id="PF13460">
    <property type="entry name" value="NAD_binding_10"/>
    <property type="match status" value="1"/>
</dbReference>
<proteinExistence type="inferred from homology"/>
<evidence type="ECO:0000256" key="1">
    <source>
        <dbReference type="ARBA" id="ARBA00038376"/>
    </source>
</evidence>
<organism evidence="3 4">
    <name type="scientific">Hapsidospora chrysogenum (strain ATCC 11550 / CBS 779.69 / DSM 880 / IAM 14645 / JCM 23072 / IMI 49137)</name>
    <name type="common">Acremonium chrysogenum</name>
    <dbReference type="NCBI Taxonomy" id="857340"/>
    <lineage>
        <taxon>Eukaryota</taxon>
        <taxon>Fungi</taxon>
        <taxon>Dikarya</taxon>
        <taxon>Ascomycota</taxon>
        <taxon>Pezizomycotina</taxon>
        <taxon>Sordariomycetes</taxon>
        <taxon>Hypocreomycetidae</taxon>
        <taxon>Hypocreales</taxon>
        <taxon>Bionectriaceae</taxon>
        <taxon>Hapsidospora</taxon>
    </lineage>
</organism>
<protein>
    <recommendedName>
        <fullName evidence="2">NAD(P)-binding domain-containing protein</fullName>
    </recommendedName>
</protein>
<dbReference type="GO" id="GO:0042602">
    <property type="term" value="F:riboflavin reductase (NADPH) activity"/>
    <property type="evidence" value="ECO:0007669"/>
    <property type="project" value="TreeGrafter"/>
</dbReference>
<dbReference type="InterPro" id="IPR016040">
    <property type="entry name" value="NAD(P)-bd_dom"/>
</dbReference>
<comment type="caution">
    <text evidence="3">The sequence shown here is derived from an EMBL/GenBank/DDBJ whole genome shotgun (WGS) entry which is preliminary data.</text>
</comment>
<dbReference type="Gene3D" id="3.40.50.720">
    <property type="entry name" value="NAD(P)-binding Rossmann-like Domain"/>
    <property type="match status" value="1"/>
</dbReference>
<gene>
    <name evidence="3" type="ORF">ACRE_019430</name>
</gene>
<dbReference type="PANTHER" id="PTHR43355">
    <property type="entry name" value="FLAVIN REDUCTASE (NADPH)"/>
    <property type="match status" value="1"/>
</dbReference>
<evidence type="ECO:0000313" key="3">
    <source>
        <dbReference type="EMBL" id="KFH47306.1"/>
    </source>
</evidence>
<name>A0A086TD74_HAPC1</name>
<dbReference type="AlphaFoldDB" id="A0A086TD74"/>
<dbReference type="STRING" id="857340.A0A086TD74"/>
<evidence type="ECO:0000313" key="4">
    <source>
        <dbReference type="Proteomes" id="UP000029964"/>
    </source>
</evidence>
<dbReference type="InterPro" id="IPR051606">
    <property type="entry name" value="Polyketide_Oxido-like"/>
</dbReference>
<comment type="similarity">
    <text evidence="1">Belongs to the avfA family.</text>
</comment>
<dbReference type="OrthoDB" id="63935at2759"/>
<dbReference type="EMBL" id="JPKY01000011">
    <property type="protein sequence ID" value="KFH47306.1"/>
    <property type="molecule type" value="Genomic_DNA"/>
</dbReference>
<dbReference type="Proteomes" id="UP000029964">
    <property type="component" value="Unassembled WGS sequence"/>
</dbReference>
<evidence type="ECO:0000259" key="2">
    <source>
        <dbReference type="Pfam" id="PF13460"/>
    </source>
</evidence>